<dbReference type="Pfam" id="PF00293">
    <property type="entry name" value="NUDIX"/>
    <property type="match status" value="1"/>
</dbReference>
<dbReference type="OrthoDB" id="9802805at2"/>
<dbReference type="PROSITE" id="PS51462">
    <property type="entry name" value="NUDIX"/>
    <property type="match status" value="1"/>
</dbReference>
<dbReference type="RefSeq" id="WP_012829823.1">
    <property type="nucleotide sequence ID" value="NC_013440.1"/>
</dbReference>
<keyword evidence="3" id="KW-0479">Metal-binding</keyword>
<comment type="cofactor">
    <cofactor evidence="1">
        <name>Mn(2+)</name>
        <dbReference type="ChEBI" id="CHEBI:29035"/>
    </cofactor>
</comment>
<evidence type="ECO:0000259" key="7">
    <source>
        <dbReference type="PROSITE" id="PS51462"/>
    </source>
</evidence>
<dbReference type="GO" id="GO:0046872">
    <property type="term" value="F:metal ion binding"/>
    <property type="evidence" value="ECO:0007669"/>
    <property type="project" value="UniProtKB-KW"/>
</dbReference>
<keyword evidence="6" id="KW-0464">Manganese</keyword>
<dbReference type="PANTHER" id="PTHR12992">
    <property type="entry name" value="NUDIX HYDROLASE"/>
    <property type="match status" value="1"/>
</dbReference>
<sequence>MSANVNDELRSAAVSIPIVTQLDRYSLLLTQRPRSLRTHAGEVCFPGGAIDASDASPLAAAIRELHEEIGIPEHHILSYREETHSRTTSGYRVQPFIMLLRREAQLKTNRAEVAAYHFLSLSDALELANYRIEKFSTTRDDFDYSLPTPLGPVRGMSCALLVQLVKQISRYGSFEDYACTFATYAPT</sequence>
<dbReference type="Gene3D" id="3.90.79.10">
    <property type="entry name" value="Nucleoside Triphosphate Pyrophosphohydrolase"/>
    <property type="match status" value="1"/>
</dbReference>
<reference evidence="8 9" key="1">
    <citation type="journal article" date="2010" name="Stand. Genomic Sci.">
        <title>Complete genome sequence of Haliangium ochraceum type strain (SMP-2).</title>
        <authorList>
            <consortium name="US DOE Joint Genome Institute (JGI-PGF)"/>
            <person name="Ivanova N."/>
            <person name="Daum C."/>
            <person name="Lang E."/>
            <person name="Abt B."/>
            <person name="Kopitz M."/>
            <person name="Saunders E."/>
            <person name="Lapidus A."/>
            <person name="Lucas S."/>
            <person name="Glavina Del Rio T."/>
            <person name="Nolan M."/>
            <person name="Tice H."/>
            <person name="Copeland A."/>
            <person name="Cheng J.F."/>
            <person name="Chen F."/>
            <person name="Bruce D."/>
            <person name="Goodwin L."/>
            <person name="Pitluck S."/>
            <person name="Mavromatis K."/>
            <person name="Pati A."/>
            <person name="Mikhailova N."/>
            <person name="Chen A."/>
            <person name="Palaniappan K."/>
            <person name="Land M."/>
            <person name="Hauser L."/>
            <person name="Chang Y.J."/>
            <person name="Jeffries C.D."/>
            <person name="Detter J.C."/>
            <person name="Brettin T."/>
            <person name="Rohde M."/>
            <person name="Goker M."/>
            <person name="Bristow J."/>
            <person name="Markowitz V."/>
            <person name="Eisen J.A."/>
            <person name="Hugenholtz P."/>
            <person name="Kyrpides N.C."/>
            <person name="Klenk H.P."/>
        </authorList>
    </citation>
    <scope>NUCLEOTIDE SEQUENCE [LARGE SCALE GENOMIC DNA]</scope>
    <source>
        <strain evidence="9">DSM 14365 / CIP 107738 / JCM 11303 / AJ 13395 / SMP-2</strain>
    </source>
</reference>
<dbReference type="GO" id="GO:0010945">
    <property type="term" value="F:coenzyme A diphosphatase activity"/>
    <property type="evidence" value="ECO:0007669"/>
    <property type="project" value="InterPro"/>
</dbReference>
<dbReference type="SUPFAM" id="SSF55811">
    <property type="entry name" value="Nudix"/>
    <property type="match status" value="1"/>
</dbReference>
<comment type="cofactor">
    <cofactor evidence="2">
        <name>Mg(2+)</name>
        <dbReference type="ChEBI" id="CHEBI:18420"/>
    </cofactor>
</comment>
<evidence type="ECO:0000256" key="2">
    <source>
        <dbReference type="ARBA" id="ARBA00001946"/>
    </source>
</evidence>
<dbReference type="Proteomes" id="UP000001880">
    <property type="component" value="Chromosome"/>
</dbReference>
<dbReference type="HOGENOM" id="CLU_040940_5_1_7"/>
<keyword evidence="5" id="KW-0460">Magnesium</keyword>
<evidence type="ECO:0000256" key="3">
    <source>
        <dbReference type="ARBA" id="ARBA00022723"/>
    </source>
</evidence>
<gene>
    <name evidence="8" type="ordered locus">Hoch_4735</name>
</gene>
<protein>
    <submittedName>
        <fullName evidence="8">NUDIX hydrolase</fullName>
    </submittedName>
</protein>
<organism evidence="8 9">
    <name type="scientific">Haliangium ochraceum (strain DSM 14365 / JCM 11303 / SMP-2)</name>
    <dbReference type="NCBI Taxonomy" id="502025"/>
    <lineage>
        <taxon>Bacteria</taxon>
        <taxon>Pseudomonadati</taxon>
        <taxon>Myxococcota</taxon>
        <taxon>Polyangia</taxon>
        <taxon>Haliangiales</taxon>
        <taxon>Kofleriaceae</taxon>
        <taxon>Haliangium</taxon>
    </lineage>
</organism>
<evidence type="ECO:0000256" key="6">
    <source>
        <dbReference type="ARBA" id="ARBA00023211"/>
    </source>
</evidence>
<dbReference type="KEGG" id="hoh:Hoch_4735"/>
<dbReference type="PANTHER" id="PTHR12992:SF11">
    <property type="entry name" value="MITOCHONDRIAL COENZYME A DIPHOSPHATASE NUDT8"/>
    <property type="match status" value="1"/>
</dbReference>
<evidence type="ECO:0000256" key="1">
    <source>
        <dbReference type="ARBA" id="ARBA00001936"/>
    </source>
</evidence>
<proteinExistence type="predicted"/>
<dbReference type="EMBL" id="CP001804">
    <property type="protein sequence ID" value="ACY17225.1"/>
    <property type="molecule type" value="Genomic_DNA"/>
</dbReference>
<dbReference type="InterPro" id="IPR015797">
    <property type="entry name" value="NUDIX_hydrolase-like_dom_sf"/>
</dbReference>
<dbReference type="STRING" id="502025.Hoch_4735"/>
<dbReference type="AlphaFoldDB" id="D0LRJ7"/>
<evidence type="ECO:0000313" key="9">
    <source>
        <dbReference type="Proteomes" id="UP000001880"/>
    </source>
</evidence>
<dbReference type="eggNOG" id="COG0494">
    <property type="taxonomic scope" value="Bacteria"/>
</dbReference>
<evidence type="ECO:0000313" key="8">
    <source>
        <dbReference type="EMBL" id="ACY17225.1"/>
    </source>
</evidence>
<name>D0LRJ7_HALO1</name>
<keyword evidence="9" id="KW-1185">Reference proteome</keyword>
<accession>D0LRJ7</accession>
<keyword evidence="4 8" id="KW-0378">Hydrolase</keyword>
<dbReference type="InterPro" id="IPR045121">
    <property type="entry name" value="CoAse"/>
</dbReference>
<dbReference type="InterPro" id="IPR000086">
    <property type="entry name" value="NUDIX_hydrolase_dom"/>
</dbReference>
<evidence type="ECO:0000256" key="5">
    <source>
        <dbReference type="ARBA" id="ARBA00022842"/>
    </source>
</evidence>
<dbReference type="CDD" id="cd03426">
    <property type="entry name" value="NUDIX_CoAse_Nudt7"/>
    <property type="match status" value="1"/>
</dbReference>
<feature type="domain" description="Nudix hydrolase" evidence="7">
    <location>
        <begin position="9"/>
        <end position="143"/>
    </location>
</feature>
<evidence type="ECO:0000256" key="4">
    <source>
        <dbReference type="ARBA" id="ARBA00022801"/>
    </source>
</evidence>